<reference evidence="2" key="1">
    <citation type="journal article" date="2013" name="Nat. Commun.">
        <title>Whole-genome sequencing of Oryza brachyantha reveals mechanisms underlying Oryza genome evolution.</title>
        <authorList>
            <person name="Chen J."/>
            <person name="Huang Q."/>
            <person name="Gao D."/>
            <person name="Wang J."/>
            <person name="Lang Y."/>
            <person name="Liu T."/>
            <person name="Li B."/>
            <person name="Bai Z."/>
            <person name="Luis Goicoechea J."/>
            <person name="Liang C."/>
            <person name="Chen C."/>
            <person name="Zhang W."/>
            <person name="Sun S."/>
            <person name="Liao Y."/>
            <person name="Zhang X."/>
            <person name="Yang L."/>
            <person name="Song C."/>
            <person name="Wang M."/>
            <person name="Shi J."/>
            <person name="Liu G."/>
            <person name="Liu J."/>
            <person name="Zhou H."/>
            <person name="Zhou W."/>
            <person name="Yu Q."/>
            <person name="An N."/>
            <person name="Chen Y."/>
            <person name="Cai Q."/>
            <person name="Wang B."/>
            <person name="Liu B."/>
            <person name="Min J."/>
            <person name="Huang Y."/>
            <person name="Wu H."/>
            <person name="Li Z."/>
            <person name="Zhang Y."/>
            <person name="Yin Y."/>
            <person name="Song W."/>
            <person name="Jiang J."/>
            <person name="Jackson S.A."/>
            <person name="Wing R.A."/>
            <person name="Wang J."/>
            <person name="Chen M."/>
        </authorList>
    </citation>
    <scope>NUCLEOTIDE SEQUENCE [LARGE SCALE GENOMIC DNA]</scope>
    <source>
        <strain evidence="2">cv. IRGC 101232</strain>
    </source>
</reference>
<dbReference type="AlphaFoldDB" id="J3LWS2"/>
<organism evidence="2">
    <name type="scientific">Oryza brachyantha</name>
    <name type="common">malo sina</name>
    <dbReference type="NCBI Taxonomy" id="4533"/>
    <lineage>
        <taxon>Eukaryota</taxon>
        <taxon>Viridiplantae</taxon>
        <taxon>Streptophyta</taxon>
        <taxon>Embryophyta</taxon>
        <taxon>Tracheophyta</taxon>
        <taxon>Spermatophyta</taxon>
        <taxon>Magnoliopsida</taxon>
        <taxon>Liliopsida</taxon>
        <taxon>Poales</taxon>
        <taxon>Poaceae</taxon>
        <taxon>BOP clade</taxon>
        <taxon>Oryzoideae</taxon>
        <taxon>Oryzeae</taxon>
        <taxon>Oryzinae</taxon>
        <taxon>Oryza</taxon>
    </lineage>
</organism>
<dbReference type="Proteomes" id="UP000006038">
    <property type="component" value="Chromosome 4"/>
</dbReference>
<reference evidence="2" key="2">
    <citation type="submission" date="2013-04" db="UniProtKB">
        <authorList>
            <consortium name="EnsemblPlants"/>
        </authorList>
    </citation>
    <scope>IDENTIFICATION</scope>
</reference>
<name>J3LWS2_ORYBR</name>
<protein>
    <submittedName>
        <fullName evidence="2">Uncharacterized protein</fullName>
    </submittedName>
</protein>
<dbReference type="EnsemblPlants" id="OB04G15970.1">
    <property type="protein sequence ID" value="OB04G15970.1"/>
    <property type="gene ID" value="OB04G15970"/>
</dbReference>
<evidence type="ECO:0000313" key="2">
    <source>
        <dbReference type="EnsemblPlants" id="OB04G15970.1"/>
    </source>
</evidence>
<keyword evidence="3" id="KW-1185">Reference proteome</keyword>
<proteinExistence type="predicted"/>
<evidence type="ECO:0000313" key="3">
    <source>
        <dbReference type="Proteomes" id="UP000006038"/>
    </source>
</evidence>
<evidence type="ECO:0000256" key="1">
    <source>
        <dbReference type="SAM" id="MobiDB-lite"/>
    </source>
</evidence>
<dbReference type="Gramene" id="OB04G15970.1">
    <property type="protein sequence ID" value="OB04G15970.1"/>
    <property type="gene ID" value="OB04G15970"/>
</dbReference>
<dbReference type="HOGENOM" id="CLU_1654862_0_0_1"/>
<sequence length="160" mass="17972">MVQYGDGNYDEERAVKKLFRVILEKYKQIAHSIESLLNLSTMSIEEVIGCLKVVASDEPQPLSGPITIDEKLHLTQEQWGHVKVTSKYHIVADTSWYHLDHRYCAIRTTWRMQAEIGVGTRGSTEERHHHAGQHGGVLPEHGEAMPHARGVEEHGGDDAG</sequence>
<accession>J3LWS2</accession>
<feature type="region of interest" description="Disordered" evidence="1">
    <location>
        <begin position="122"/>
        <end position="143"/>
    </location>
</feature>